<dbReference type="CDD" id="cd00565">
    <property type="entry name" value="Ubl_ThiS"/>
    <property type="match status" value="1"/>
</dbReference>
<dbReference type="EMBL" id="DWZD01000039">
    <property type="protein sequence ID" value="HJA79107.1"/>
    <property type="molecule type" value="Genomic_DNA"/>
</dbReference>
<dbReference type="InterPro" id="IPR012675">
    <property type="entry name" value="Beta-grasp_dom_sf"/>
</dbReference>
<reference evidence="1" key="2">
    <citation type="submission" date="2021-04" db="EMBL/GenBank/DDBJ databases">
        <authorList>
            <person name="Gilroy R."/>
        </authorList>
    </citation>
    <scope>NUCLEOTIDE SEQUENCE</scope>
    <source>
        <strain evidence="1">5032</strain>
    </source>
</reference>
<accession>A0A9D2KPT5</accession>
<dbReference type="InterPro" id="IPR016155">
    <property type="entry name" value="Mopterin_synth/thiamin_S_b"/>
</dbReference>
<dbReference type="InterPro" id="IPR003749">
    <property type="entry name" value="ThiS/MoaD-like"/>
</dbReference>
<organism evidence="1 2">
    <name type="scientific">Candidatus Desulfovibrio intestinavium</name>
    <dbReference type="NCBI Taxonomy" id="2838534"/>
    <lineage>
        <taxon>Bacteria</taxon>
        <taxon>Pseudomonadati</taxon>
        <taxon>Thermodesulfobacteriota</taxon>
        <taxon>Desulfovibrionia</taxon>
        <taxon>Desulfovibrionales</taxon>
        <taxon>Desulfovibrionaceae</taxon>
        <taxon>Desulfovibrio</taxon>
    </lineage>
</organism>
<dbReference type="NCBIfam" id="TIGR01683">
    <property type="entry name" value="thiS"/>
    <property type="match status" value="1"/>
</dbReference>
<proteinExistence type="predicted"/>
<evidence type="ECO:0000313" key="2">
    <source>
        <dbReference type="Proteomes" id="UP000823821"/>
    </source>
</evidence>
<reference evidence="1" key="1">
    <citation type="journal article" date="2021" name="PeerJ">
        <title>Extensive microbial diversity within the chicken gut microbiome revealed by metagenomics and culture.</title>
        <authorList>
            <person name="Gilroy R."/>
            <person name="Ravi A."/>
            <person name="Getino M."/>
            <person name="Pursley I."/>
            <person name="Horton D.L."/>
            <person name="Alikhan N.F."/>
            <person name="Baker D."/>
            <person name="Gharbi K."/>
            <person name="Hall N."/>
            <person name="Watson M."/>
            <person name="Adriaenssens E.M."/>
            <person name="Foster-Nyarko E."/>
            <person name="Jarju S."/>
            <person name="Secka A."/>
            <person name="Antonio M."/>
            <person name="Oren A."/>
            <person name="Chaudhuri R.R."/>
            <person name="La Ragione R."/>
            <person name="Hildebrand F."/>
            <person name="Pallen M.J."/>
        </authorList>
    </citation>
    <scope>NUCLEOTIDE SEQUENCE</scope>
    <source>
        <strain evidence="1">5032</strain>
    </source>
</reference>
<dbReference type="PANTHER" id="PTHR34472:SF1">
    <property type="entry name" value="SULFUR CARRIER PROTEIN THIS"/>
    <property type="match status" value="1"/>
</dbReference>
<evidence type="ECO:0000313" key="1">
    <source>
        <dbReference type="EMBL" id="HJA79107.1"/>
    </source>
</evidence>
<name>A0A9D2KPT5_9BACT</name>
<dbReference type="Gene3D" id="3.10.20.30">
    <property type="match status" value="1"/>
</dbReference>
<sequence length="66" mass="6916">MRLTVNGEMGDYADGLTVADLLRERGHDPAVVVVERNGQIVPAADFAATSLCADDVLELVQFVGGG</sequence>
<dbReference type="InterPro" id="IPR010035">
    <property type="entry name" value="Thi_S"/>
</dbReference>
<dbReference type="Proteomes" id="UP000823821">
    <property type="component" value="Unassembled WGS sequence"/>
</dbReference>
<dbReference type="AlphaFoldDB" id="A0A9D2KPT5"/>
<dbReference type="Pfam" id="PF02597">
    <property type="entry name" value="ThiS"/>
    <property type="match status" value="1"/>
</dbReference>
<gene>
    <name evidence="1" type="primary">thiS</name>
    <name evidence="1" type="ORF">H9784_05990</name>
</gene>
<dbReference type="SUPFAM" id="SSF54285">
    <property type="entry name" value="MoaD/ThiS"/>
    <property type="match status" value="1"/>
</dbReference>
<protein>
    <submittedName>
        <fullName evidence="1">Sulfur carrier protein ThiS</fullName>
    </submittedName>
</protein>
<comment type="caution">
    <text evidence="1">The sequence shown here is derived from an EMBL/GenBank/DDBJ whole genome shotgun (WGS) entry which is preliminary data.</text>
</comment>
<dbReference type="PANTHER" id="PTHR34472">
    <property type="entry name" value="SULFUR CARRIER PROTEIN THIS"/>
    <property type="match status" value="1"/>
</dbReference>